<organism evidence="7 8">
    <name type="scientific">Candidatus Fervidibacter sacchari</name>
    <dbReference type="NCBI Taxonomy" id="1448929"/>
    <lineage>
        <taxon>Bacteria</taxon>
        <taxon>Candidatus Fervidibacterota</taxon>
        <taxon>Candidatus Fervidibacter</taxon>
    </lineage>
</organism>
<evidence type="ECO:0000313" key="8">
    <source>
        <dbReference type="Proteomes" id="UP001204798"/>
    </source>
</evidence>
<dbReference type="SMART" id="SM00220">
    <property type="entry name" value="S_TKc"/>
    <property type="match status" value="1"/>
</dbReference>
<dbReference type="InterPro" id="IPR017441">
    <property type="entry name" value="Protein_kinase_ATP_BS"/>
</dbReference>
<dbReference type="RefSeq" id="WP_259100961.1">
    <property type="nucleotide sequence ID" value="NZ_CP130454.1"/>
</dbReference>
<keyword evidence="5" id="KW-0812">Transmembrane</keyword>
<evidence type="ECO:0000256" key="3">
    <source>
        <dbReference type="PROSITE-ProRule" id="PRU00221"/>
    </source>
</evidence>
<accession>A0ABT2EV52</accession>
<feature type="binding site" evidence="4">
    <location>
        <position position="102"/>
    </location>
    <ligand>
        <name>ATP</name>
        <dbReference type="ChEBI" id="CHEBI:30616"/>
    </ligand>
</feature>
<keyword evidence="8" id="KW-1185">Reference proteome</keyword>
<feature type="transmembrane region" description="Helical" evidence="5">
    <location>
        <begin position="344"/>
        <end position="363"/>
    </location>
</feature>
<dbReference type="InterPro" id="IPR001680">
    <property type="entry name" value="WD40_rpt"/>
</dbReference>
<dbReference type="InterPro" id="IPR011009">
    <property type="entry name" value="Kinase-like_dom_sf"/>
</dbReference>
<evidence type="ECO:0000256" key="4">
    <source>
        <dbReference type="PROSITE-ProRule" id="PRU10141"/>
    </source>
</evidence>
<evidence type="ECO:0000256" key="5">
    <source>
        <dbReference type="SAM" id="Phobius"/>
    </source>
</evidence>
<dbReference type="Proteomes" id="UP001204798">
    <property type="component" value="Unassembled WGS sequence"/>
</dbReference>
<dbReference type="Pfam" id="PF12773">
    <property type="entry name" value="DZR"/>
    <property type="match status" value="1"/>
</dbReference>
<dbReference type="InterPro" id="IPR025874">
    <property type="entry name" value="DZR"/>
</dbReference>
<dbReference type="SUPFAM" id="SSF50978">
    <property type="entry name" value="WD40 repeat-like"/>
    <property type="match status" value="1"/>
</dbReference>
<proteinExistence type="predicted"/>
<dbReference type="PROSITE" id="PS00107">
    <property type="entry name" value="PROTEIN_KINASE_ATP"/>
    <property type="match status" value="1"/>
</dbReference>
<dbReference type="PRINTS" id="PR00320">
    <property type="entry name" value="GPROTEINBRPT"/>
</dbReference>
<dbReference type="PROSITE" id="PS50011">
    <property type="entry name" value="PROTEIN_KINASE_DOM"/>
    <property type="match status" value="1"/>
</dbReference>
<feature type="repeat" description="WD" evidence="3">
    <location>
        <begin position="420"/>
        <end position="460"/>
    </location>
</feature>
<dbReference type="CDD" id="cd00200">
    <property type="entry name" value="WD40"/>
    <property type="match status" value="1"/>
</dbReference>
<feature type="domain" description="Protein kinase" evidence="6">
    <location>
        <begin position="68"/>
        <end position="335"/>
    </location>
</feature>
<evidence type="ECO:0000256" key="1">
    <source>
        <dbReference type="ARBA" id="ARBA00022574"/>
    </source>
</evidence>
<sequence>MVCPNCGHVNAKVARFCSQCGHSLLTQFCPECGNLCDVTETQCRHCRQPLPPPMQRLLGKGMVLANRYRIEKLLGCGGFGAVYLATDMTFGQIGQERKVAVKENHDPSVLNAFLKEAGLLANLHHPNLPRVSDFFSEQPPTIPQTRPYMVMDYIAGEELWERIQRQGKLSEKEILDLLGGVFDALEYLHSQNPPIFHRDIKPRNIRITPEGRTFLVDFGIAKVGRGGSSIGAATPPFAPPEQYRMAGETDDKSDQYSLAMTIYVALTGKVPIHAEAPLREQAITAGNPDPLEPIEKLAPEVSPRVRKALKRALSVDKNSRFSSIAEFRKALYPPLVAGLTRRQLIAAIAGTALGIGIVSFAGYQIWKWRQPLWLVAELRGHGAGVTWVAFTPDGEKVLSASHDKTVRVWDWRKVKCERVLKGHTDSVRCFALLKSNLVASVSWDGTMRIWNWQTGEQQMALNPKIGRLNAIAVSHDGQWLVVGGDEGACLWQSSSGAMLRLIRAHVRSLALHPNNQMVAVGDRAGQIRLFHLVQKKVTASWQAHKGAVTALAFHPNGAVLLSGGEDATLAVWDVVAVSLVKRLEGWHQREVRAVAFRSDGQIAVSCSMDDRLRVWRTNDWQLVLTREGGRNWALALAFSPSGKFLASASKDETIKVWQVKL</sequence>
<dbReference type="Pfam" id="PF00069">
    <property type="entry name" value="Pkinase"/>
    <property type="match status" value="1"/>
</dbReference>
<dbReference type="PROSITE" id="PS50294">
    <property type="entry name" value="WD_REPEATS_REGION"/>
    <property type="match status" value="5"/>
</dbReference>
<dbReference type="PANTHER" id="PTHR44129">
    <property type="entry name" value="WD REPEAT-CONTAINING PROTEIN POP1"/>
    <property type="match status" value="1"/>
</dbReference>
<keyword evidence="4" id="KW-0067">ATP-binding</keyword>
<dbReference type="CDD" id="cd14014">
    <property type="entry name" value="STKc_PknB_like"/>
    <property type="match status" value="1"/>
</dbReference>
<dbReference type="InterPro" id="IPR050349">
    <property type="entry name" value="WD_LIS1/nudF_dynein_reg"/>
</dbReference>
<dbReference type="InterPro" id="IPR036322">
    <property type="entry name" value="WD40_repeat_dom_sf"/>
</dbReference>
<feature type="repeat" description="WD" evidence="3">
    <location>
        <begin position="378"/>
        <end position="410"/>
    </location>
</feature>
<name>A0ABT2EV52_9BACT</name>
<keyword evidence="1 3" id="KW-0853">WD repeat</keyword>
<evidence type="ECO:0000256" key="2">
    <source>
        <dbReference type="ARBA" id="ARBA00022737"/>
    </source>
</evidence>
<dbReference type="InterPro" id="IPR015943">
    <property type="entry name" value="WD40/YVTN_repeat-like_dom_sf"/>
</dbReference>
<dbReference type="Gene3D" id="3.30.200.20">
    <property type="entry name" value="Phosphorylase Kinase, domain 1"/>
    <property type="match status" value="1"/>
</dbReference>
<dbReference type="InterPro" id="IPR020472">
    <property type="entry name" value="WD40_PAC1"/>
</dbReference>
<dbReference type="EMBL" id="JANUCP010000007">
    <property type="protein sequence ID" value="MCS3920803.1"/>
    <property type="molecule type" value="Genomic_DNA"/>
</dbReference>
<comment type="caution">
    <text evidence="7">The sequence shown here is derived from an EMBL/GenBank/DDBJ whole genome shotgun (WGS) entry which is preliminary data.</text>
</comment>
<dbReference type="SMART" id="SM00320">
    <property type="entry name" value="WD40"/>
    <property type="match status" value="7"/>
</dbReference>
<keyword evidence="5" id="KW-0472">Membrane</keyword>
<dbReference type="InterPro" id="IPR000719">
    <property type="entry name" value="Prot_kinase_dom"/>
</dbReference>
<dbReference type="PROSITE" id="PS00678">
    <property type="entry name" value="WD_REPEATS_1"/>
    <property type="match status" value="1"/>
</dbReference>
<keyword evidence="5" id="KW-1133">Transmembrane helix</keyword>
<dbReference type="InterPro" id="IPR019775">
    <property type="entry name" value="WD40_repeat_CS"/>
</dbReference>
<protein>
    <submittedName>
        <fullName evidence="7">RNA-binding Zn-ribbon protein involved in translation (DUF1610 family)</fullName>
    </submittedName>
</protein>
<feature type="repeat" description="WD" evidence="3">
    <location>
        <begin position="541"/>
        <end position="582"/>
    </location>
</feature>
<dbReference type="SUPFAM" id="SSF56112">
    <property type="entry name" value="Protein kinase-like (PK-like)"/>
    <property type="match status" value="1"/>
</dbReference>
<dbReference type="Gene3D" id="1.10.510.10">
    <property type="entry name" value="Transferase(Phosphotransferase) domain 1"/>
    <property type="match status" value="1"/>
</dbReference>
<feature type="repeat" description="WD" evidence="3">
    <location>
        <begin position="626"/>
        <end position="661"/>
    </location>
</feature>
<evidence type="ECO:0000259" key="6">
    <source>
        <dbReference type="PROSITE" id="PS50011"/>
    </source>
</evidence>
<dbReference type="Pfam" id="PF00400">
    <property type="entry name" value="WD40"/>
    <property type="match status" value="7"/>
</dbReference>
<gene>
    <name evidence="7" type="ORF">M2350_003240</name>
</gene>
<feature type="repeat" description="WD" evidence="3">
    <location>
        <begin position="587"/>
        <end position="625"/>
    </location>
</feature>
<dbReference type="Gene3D" id="2.130.10.10">
    <property type="entry name" value="YVTN repeat-like/Quinoprotein amine dehydrogenase"/>
    <property type="match status" value="2"/>
</dbReference>
<reference evidence="7 8" key="1">
    <citation type="submission" date="2022-08" db="EMBL/GenBank/DDBJ databases">
        <title>Bacterial and archaeal communities from various locations to study Microbial Dark Matter (Phase II).</title>
        <authorList>
            <person name="Stepanauskas R."/>
        </authorList>
    </citation>
    <scope>NUCLEOTIDE SEQUENCE [LARGE SCALE GENOMIC DNA]</scope>
    <source>
        <strain evidence="7 8">PD1</strain>
    </source>
</reference>
<dbReference type="PROSITE" id="PS50082">
    <property type="entry name" value="WD_REPEATS_2"/>
    <property type="match status" value="5"/>
</dbReference>
<evidence type="ECO:0000313" key="7">
    <source>
        <dbReference type="EMBL" id="MCS3920803.1"/>
    </source>
</evidence>
<keyword evidence="4" id="KW-0547">Nucleotide-binding</keyword>
<keyword evidence="2" id="KW-0677">Repeat</keyword>